<evidence type="ECO:0000256" key="4">
    <source>
        <dbReference type="ARBA" id="ARBA00049957"/>
    </source>
</evidence>
<dbReference type="CDD" id="cd09898">
    <property type="entry name" value="H3TH_53EXO"/>
    <property type="match status" value="1"/>
</dbReference>
<evidence type="ECO:0000256" key="2">
    <source>
        <dbReference type="ARBA" id="ARBA00022801"/>
    </source>
</evidence>
<comment type="function">
    <text evidence="4">5'-3' exonuclease acting preferentially on double-stranded DNA.</text>
</comment>
<evidence type="ECO:0000256" key="1">
    <source>
        <dbReference type="ARBA" id="ARBA00022722"/>
    </source>
</evidence>
<organism evidence="7 8">
    <name type="scientific">Candidatus Neomicrothrix subdominans</name>
    <dbReference type="NCBI Taxonomy" id="2954438"/>
    <lineage>
        <taxon>Bacteria</taxon>
        <taxon>Bacillati</taxon>
        <taxon>Actinomycetota</taxon>
        <taxon>Acidimicrobiia</taxon>
        <taxon>Acidimicrobiales</taxon>
        <taxon>Microthrixaceae</taxon>
        <taxon>Candidatus Neomicrothrix</taxon>
    </lineage>
</organism>
<dbReference type="InterPro" id="IPR029060">
    <property type="entry name" value="PIN-like_dom_sf"/>
</dbReference>
<evidence type="ECO:0000313" key="8">
    <source>
        <dbReference type="Proteomes" id="UP000727993"/>
    </source>
</evidence>
<keyword evidence="7" id="KW-0255">Endonuclease</keyword>
<proteinExistence type="predicted"/>
<dbReference type="Pfam" id="PF01367">
    <property type="entry name" value="5_3_exonuc"/>
    <property type="match status" value="1"/>
</dbReference>
<dbReference type="InterPro" id="IPR038969">
    <property type="entry name" value="FEN"/>
</dbReference>
<keyword evidence="3" id="KW-0269">Exonuclease</keyword>
<protein>
    <recommendedName>
        <fullName evidence="5">5'-3' exonuclease</fullName>
    </recommendedName>
</protein>
<dbReference type="GO" id="GO:0033567">
    <property type="term" value="P:DNA replication, Okazaki fragment processing"/>
    <property type="evidence" value="ECO:0007669"/>
    <property type="project" value="InterPro"/>
</dbReference>
<comment type="caution">
    <text evidence="7">The sequence shown here is derived from an EMBL/GenBank/DDBJ whole genome shotgun (WGS) entry which is preliminary data.</text>
</comment>
<evidence type="ECO:0000256" key="5">
    <source>
        <dbReference type="ARBA" id="ARBA00050026"/>
    </source>
</evidence>
<dbReference type="SMART" id="SM00475">
    <property type="entry name" value="53EXOc"/>
    <property type="match status" value="1"/>
</dbReference>
<dbReference type="GO" id="GO:0008409">
    <property type="term" value="F:5'-3' exonuclease activity"/>
    <property type="evidence" value="ECO:0007669"/>
    <property type="project" value="InterPro"/>
</dbReference>
<gene>
    <name evidence="7" type="ORF">IPN02_10855</name>
</gene>
<dbReference type="SUPFAM" id="SSF47807">
    <property type="entry name" value="5' to 3' exonuclease, C-terminal subdomain"/>
    <property type="match status" value="1"/>
</dbReference>
<dbReference type="Proteomes" id="UP000727993">
    <property type="component" value="Unassembled WGS sequence"/>
</dbReference>
<dbReference type="PANTHER" id="PTHR42646">
    <property type="entry name" value="FLAP ENDONUCLEASE XNI"/>
    <property type="match status" value="1"/>
</dbReference>
<dbReference type="AlphaFoldDB" id="A0A936NE20"/>
<name>A0A936NE20_9ACTN</name>
<dbReference type="InterPro" id="IPR002421">
    <property type="entry name" value="5-3_exonuclease"/>
</dbReference>
<dbReference type="GO" id="GO:0003677">
    <property type="term" value="F:DNA binding"/>
    <property type="evidence" value="ECO:0007669"/>
    <property type="project" value="InterPro"/>
</dbReference>
<reference evidence="7 8" key="1">
    <citation type="submission" date="2020-10" db="EMBL/GenBank/DDBJ databases">
        <title>Connecting structure to function with the recovery of over 1000 high-quality activated sludge metagenome-assembled genomes encoding full-length rRNA genes using long-read sequencing.</title>
        <authorList>
            <person name="Singleton C.M."/>
            <person name="Petriglieri F."/>
            <person name="Kristensen J.M."/>
            <person name="Kirkegaard R.H."/>
            <person name="Michaelsen T.Y."/>
            <person name="Andersen M.H."/>
            <person name="Karst S.M."/>
            <person name="Dueholm M.S."/>
            <person name="Nielsen P.H."/>
            <person name="Albertsen M."/>
        </authorList>
    </citation>
    <scope>NUCLEOTIDE SEQUENCE [LARGE SCALE GENOMIC DNA]</scope>
    <source>
        <strain evidence="7">Lyne_18-Q3-R50-59_MAXAC.006</strain>
    </source>
</reference>
<evidence type="ECO:0000256" key="3">
    <source>
        <dbReference type="ARBA" id="ARBA00022839"/>
    </source>
</evidence>
<dbReference type="InterPro" id="IPR020046">
    <property type="entry name" value="5-3_exonucl_a-hlix_arch_N"/>
</dbReference>
<sequence>MQVHLVDGTYELFRQFYGRNSGHTNAEGTEVGAVRGALRSTFALLNDGATHLGVATDHVIESFRNDLYEGYKTGEGIDPDLFGQFGLFEDALRAAGFTVWAMVEQEADDALAAAAKVASADDRVERVVILTPDKDLGQCCAWPKVVQYDRRNQVFRDADGVREKFGVDPASIPDWLGLVGDTADGFPGLPGWGAKSAAAVLAHYKHLEHIPDAPGKWEISVRSAARLAATLAQQRSDAYLFRTIATLQTDADVGTVDDWRWSGPTPQLGHYAQLLDAPDLLRSAQALTNR</sequence>
<dbReference type="PANTHER" id="PTHR42646:SF2">
    <property type="entry name" value="5'-3' EXONUCLEASE FAMILY PROTEIN"/>
    <property type="match status" value="1"/>
</dbReference>
<dbReference type="Pfam" id="PF02739">
    <property type="entry name" value="5_3_exonuc_N"/>
    <property type="match status" value="1"/>
</dbReference>
<dbReference type="Gene3D" id="1.10.150.20">
    <property type="entry name" value="5' to 3' exonuclease, C-terminal subdomain"/>
    <property type="match status" value="1"/>
</dbReference>
<dbReference type="GO" id="GO:0017108">
    <property type="term" value="F:5'-flap endonuclease activity"/>
    <property type="evidence" value="ECO:0007669"/>
    <property type="project" value="InterPro"/>
</dbReference>
<accession>A0A936NE20</accession>
<dbReference type="Gene3D" id="3.40.50.1010">
    <property type="entry name" value="5'-nuclease"/>
    <property type="match status" value="1"/>
</dbReference>
<keyword evidence="2" id="KW-0378">Hydrolase</keyword>
<dbReference type="InterPro" id="IPR020045">
    <property type="entry name" value="DNA_polI_H3TH"/>
</dbReference>
<dbReference type="EMBL" id="JADJZA010000007">
    <property type="protein sequence ID" value="MBK9297307.1"/>
    <property type="molecule type" value="Genomic_DNA"/>
</dbReference>
<keyword evidence="1" id="KW-0540">Nuclease</keyword>
<evidence type="ECO:0000259" key="6">
    <source>
        <dbReference type="SMART" id="SM00475"/>
    </source>
</evidence>
<dbReference type="SUPFAM" id="SSF88723">
    <property type="entry name" value="PIN domain-like"/>
    <property type="match status" value="1"/>
</dbReference>
<dbReference type="InterPro" id="IPR036279">
    <property type="entry name" value="5-3_exonuclease_C_sf"/>
</dbReference>
<feature type="domain" description="5'-3' exonuclease" evidence="6">
    <location>
        <begin position="1"/>
        <end position="262"/>
    </location>
</feature>
<evidence type="ECO:0000313" key="7">
    <source>
        <dbReference type="EMBL" id="MBK9297307.1"/>
    </source>
</evidence>